<keyword evidence="3" id="KW-1185">Reference proteome</keyword>
<reference evidence="2 3" key="2">
    <citation type="submission" date="2023-06" db="EMBL/GenBank/DDBJ databases">
        <authorList>
            <person name="Zeman M."/>
            <person name="Kubasova T."/>
            <person name="Jahodarova E."/>
            <person name="Nykrynova M."/>
            <person name="Rychlik I."/>
        </authorList>
    </citation>
    <scope>NUCLEOTIDE SEQUENCE [LARGE SCALE GENOMIC DNA]</scope>
    <source>
        <strain evidence="2 3">154_Feed</strain>
    </source>
</reference>
<protein>
    <submittedName>
        <fullName evidence="2">ECF transporter S component</fullName>
    </submittedName>
</protein>
<dbReference type="InterPro" id="IPR017195">
    <property type="entry name" value="ABC_thiamin-permease_prd"/>
</dbReference>
<keyword evidence="1" id="KW-0472">Membrane</keyword>
<feature type="transmembrane region" description="Helical" evidence="1">
    <location>
        <begin position="127"/>
        <end position="145"/>
    </location>
</feature>
<organism evidence="2 3">
    <name type="scientific">Enorma phocaeensis</name>
    <dbReference type="NCBI Taxonomy" id="1871019"/>
    <lineage>
        <taxon>Bacteria</taxon>
        <taxon>Bacillati</taxon>
        <taxon>Actinomycetota</taxon>
        <taxon>Coriobacteriia</taxon>
        <taxon>Coriobacteriales</taxon>
        <taxon>Coriobacteriaceae</taxon>
        <taxon>Enorma</taxon>
    </lineage>
</organism>
<feature type="transmembrane region" description="Helical" evidence="1">
    <location>
        <begin position="16"/>
        <end position="36"/>
    </location>
</feature>
<gene>
    <name evidence="2" type="ORF">QUW28_03195</name>
</gene>
<feature type="transmembrane region" description="Helical" evidence="1">
    <location>
        <begin position="48"/>
        <end position="71"/>
    </location>
</feature>
<dbReference type="RefSeq" id="WP_289544524.1">
    <property type="nucleotide sequence ID" value="NZ_JAUDDZ010000003.1"/>
</dbReference>
<proteinExistence type="predicted"/>
<evidence type="ECO:0000256" key="1">
    <source>
        <dbReference type="SAM" id="Phobius"/>
    </source>
</evidence>
<evidence type="ECO:0000313" key="3">
    <source>
        <dbReference type="Proteomes" id="UP001529421"/>
    </source>
</evidence>
<keyword evidence="1" id="KW-0812">Transmembrane</keyword>
<comment type="caution">
    <text evidence="2">The sequence shown here is derived from an EMBL/GenBank/DDBJ whole genome shotgun (WGS) entry which is preliminary data.</text>
</comment>
<sequence>MATTNSNKMGWELKEIILVAMCCIVFGVVYLVAVYLSSFINTACTPMGLGFLGNELLFGVWFMASTFAAYILQKPGVALVSEIIAALIEVLLGNMYGPMVIVTGFVQGIGSELAFAAFRYRRFDWSSMLLAAACSCIISFVWSFVRSGYGELAVPLLALFFIIRLASSVLFTGVICKVVADKLARTGLLKSYALGRAHE</sequence>
<accession>A0ABT7V7M6</accession>
<keyword evidence="1" id="KW-1133">Transmembrane helix</keyword>
<feature type="transmembrane region" description="Helical" evidence="1">
    <location>
        <begin position="157"/>
        <end position="180"/>
    </location>
</feature>
<dbReference type="EMBL" id="JAUDDZ010000003">
    <property type="protein sequence ID" value="MDM8274512.1"/>
    <property type="molecule type" value="Genomic_DNA"/>
</dbReference>
<name>A0ABT7V7M6_9ACTN</name>
<evidence type="ECO:0000313" key="2">
    <source>
        <dbReference type="EMBL" id="MDM8274512.1"/>
    </source>
</evidence>
<dbReference type="PIRSF" id="PIRSF037394">
    <property type="entry name" value="ABC_thiamine-permease_YkoE_prd"/>
    <property type="match status" value="1"/>
</dbReference>
<dbReference type="Proteomes" id="UP001529421">
    <property type="component" value="Unassembled WGS sequence"/>
</dbReference>
<dbReference type="Pfam" id="PF09819">
    <property type="entry name" value="ABC_cobalt"/>
    <property type="match status" value="1"/>
</dbReference>
<reference evidence="3" key="1">
    <citation type="submission" date="2023-06" db="EMBL/GenBank/DDBJ databases">
        <title>Identification and characterization of horizontal gene transfer across gut microbiota members of farm animals based on homology search.</title>
        <authorList>
            <person name="Zeman M."/>
            <person name="Kubasova T."/>
            <person name="Jahodarova E."/>
            <person name="Nykrynova M."/>
            <person name="Rychlik I."/>
        </authorList>
    </citation>
    <scope>NUCLEOTIDE SEQUENCE [LARGE SCALE GENOMIC DNA]</scope>
    <source>
        <strain evidence="3">154_Feed</strain>
    </source>
</reference>